<name>A0A4Q7V001_PSEST</name>
<feature type="transmembrane region" description="Helical" evidence="6">
    <location>
        <begin position="352"/>
        <end position="377"/>
    </location>
</feature>
<protein>
    <submittedName>
        <fullName evidence="7">Mn2+/Fe2+ NRAMP family transporter</fullName>
    </submittedName>
</protein>
<gene>
    <name evidence="7" type="ORF">EV383_3615</name>
</gene>
<sequence>MTQPDDDRSSNPVPAPASPDRPTVNPKRSLAVVGAMFLMAMSAAGPGFISQTGTFTVQYGASFAAAIVASVLIDIAVQLNVWRVIGVSGLRAQDLANKVIPGSGYVLAGLIVVGGVVFCIGNISATGAGLKNLFGLDPRIGASISAVLCILIFTYKALDGTLDRAVLVLGAIKIGLILYLAIVTNPPVGEAALRTVAPVGLDFLPVLTLIGGTVGGYITYAGAHRFLEAGTTGRENLTSITRGSVNGILVTLVLRVALFLGILGAVTAGAQMSKSDPVGSAFGFAAGPVGIALFGLVFWTAGMTSTIGASFTSGTFLKTLSPFVAKRFNLSVSVFIAVSTILYLVLGQTPAALLVFAGAFNGLILPFGLGLMLWIAWRRRDLLGGFRSPAWFLGIGVAAWLFTVVAGVLSLAQLPTIFR</sequence>
<feature type="transmembrane region" description="Helical" evidence="6">
    <location>
        <begin position="30"/>
        <end position="49"/>
    </location>
</feature>
<comment type="subcellular location">
    <subcellularLocation>
        <location evidence="1">Membrane</location>
        <topology evidence="1">Multi-pass membrane protein</topology>
    </subcellularLocation>
</comment>
<proteinExistence type="predicted"/>
<evidence type="ECO:0000313" key="7">
    <source>
        <dbReference type="EMBL" id="RZT86718.1"/>
    </source>
</evidence>
<keyword evidence="2 6" id="KW-0812">Transmembrane</keyword>
<feature type="transmembrane region" description="Helical" evidence="6">
    <location>
        <begin position="282"/>
        <end position="307"/>
    </location>
</feature>
<evidence type="ECO:0000256" key="4">
    <source>
        <dbReference type="ARBA" id="ARBA00023136"/>
    </source>
</evidence>
<comment type="caution">
    <text evidence="7">The sequence shown here is derived from an EMBL/GenBank/DDBJ whole genome shotgun (WGS) entry which is preliminary data.</text>
</comment>
<dbReference type="GO" id="GO:0046873">
    <property type="term" value="F:metal ion transmembrane transporter activity"/>
    <property type="evidence" value="ECO:0007669"/>
    <property type="project" value="InterPro"/>
</dbReference>
<accession>A0A4Q7V001</accession>
<feature type="transmembrane region" description="Helical" evidence="6">
    <location>
        <begin position="244"/>
        <end position="270"/>
    </location>
</feature>
<dbReference type="EMBL" id="SHKL01000001">
    <property type="protein sequence ID" value="RZT86718.1"/>
    <property type="molecule type" value="Genomic_DNA"/>
</dbReference>
<evidence type="ECO:0000256" key="3">
    <source>
        <dbReference type="ARBA" id="ARBA00022989"/>
    </source>
</evidence>
<evidence type="ECO:0000256" key="1">
    <source>
        <dbReference type="ARBA" id="ARBA00004141"/>
    </source>
</evidence>
<organism evidence="7 8">
    <name type="scientific">Pseudonocardia sediminis</name>
    <dbReference type="NCBI Taxonomy" id="1397368"/>
    <lineage>
        <taxon>Bacteria</taxon>
        <taxon>Bacillati</taxon>
        <taxon>Actinomycetota</taxon>
        <taxon>Actinomycetes</taxon>
        <taxon>Pseudonocardiales</taxon>
        <taxon>Pseudonocardiaceae</taxon>
        <taxon>Pseudonocardia</taxon>
    </lineage>
</organism>
<dbReference type="InterPro" id="IPR001046">
    <property type="entry name" value="NRAMP_fam"/>
</dbReference>
<evidence type="ECO:0000256" key="5">
    <source>
        <dbReference type="SAM" id="MobiDB-lite"/>
    </source>
</evidence>
<feature type="transmembrane region" description="Helical" evidence="6">
    <location>
        <begin position="165"/>
        <end position="183"/>
    </location>
</feature>
<feature type="transmembrane region" description="Helical" evidence="6">
    <location>
        <begin position="203"/>
        <end position="223"/>
    </location>
</feature>
<feature type="transmembrane region" description="Helical" evidence="6">
    <location>
        <begin position="61"/>
        <end position="85"/>
    </location>
</feature>
<feature type="transmembrane region" description="Helical" evidence="6">
    <location>
        <begin position="328"/>
        <end position="346"/>
    </location>
</feature>
<evidence type="ECO:0000256" key="2">
    <source>
        <dbReference type="ARBA" id="ARBA00022692"/>
    </source>
</evidence>
<dbReference type="AlphaFoldDB" id="A0A4Q7V001"/>
<feature type="transmembrane region" description="Helical" evidence="6">
    <location>
        <begin position="389"/>
        <end position="412"/>
    </location>
</feature>
<feature type="transmembrane region" description="Helical" evidence="6">
    <location>
        <begin position="140"/>
        <end position="158"/>
    </location>
</feature>
<dbReference type="RefSeq" id="WP_130290971.1">
    <property type="nucleotide sequence ID" value="NZ_SHKL01000001.1"/>
</dbReference>
<dbReference type="Pfam" id="PF01566">
    <property type="entry name" value="Nramp"/>
    <property type="match status" value="1"/>
</dbReference>
<keyword evidence="3 6" id="KW-1133">Transmembrane helix</keyword>
<keyword evidence="8" id="KW-1185">Reference proteome</keyword>
<feature type="transmembrane region" description="Helical" evidence="6">
    <location>
        <begin position="105"/>
        <end position="128"/>
    </location>
</feature>
<evidence type="ECO:0000256" key="6">
    <source>
        <dbReference type="SAM" id="Phobius"/>
    </source>
</evidence>
<dbReference type="Proteomes" id="UP000291591">
    <property type="component" value="Unassembled WGS sequence"/>
</dbReference>
<dbReference type="OrthoDB" id="141480at2"/>
<feature type="region of interest" description="Disordered" evidence="5">
    <location>
        <begin position="1"/>
        <end position="25"/>
    </location>
</feature>
<reference evidence="7 8" key="1">
    <citation type="submission" date="2019-02" db="EMBL/GenBank/DDBJ databases">
        <title>Sequencing the genomes of 1000 actinobacteria strains.</title>
        <authorList>
            <person name="Klenk H.-P."/>
        </authorList>
    </citation>
    <scope>NUCLEOTIDE SEQUENCE [LARGE SCALE GENOMIC DNA]</scope>
    <source>
        <strain evidence="7 8">DSM 45779</strain>
    </source>
</reference>
<dbReference type="GO" id="GO:0016020">
    <property type="term" value="C:membrane"/>
    <property type="evidence" value="ECO:0007669"/>
    <property type="project" value="UniProtKB-SubCell"/>
</dbReference>
<keyword evidence="4 6" id="KW-0472">Membrane</keyword>
<evidence type="ECO:0000313" key="8">
    <source>
        <dbReference type="Proteomes" id="UP000291591"/>
    </source>
</evidence>